<accession>A0A7V8VFY8</accession>
<dbReference type="EMBL" id="JACEFB010000010">
    <property type="protein sequence ID" value="MBA2227082.1"/>
    <property type="molecule type" value="Genomic_DNA"/>
</dbReference>
<dbReference type="RefSeq" id="WP_194538831.1">
    <property type="nucleotide sequence ID" value="NZ_JACEFB010000010.1"/>
</dbReference>
<evidence type="ECO:0000313" key="1">
    <source>
        <dbReference type="EMBL" id="MBA2227082.1"/>
    </source>
</evidence>
<dbReference type="Pfam" id="PF13783">
    <property type="entry name" value="DUF4177"/>
    <property type="match status" value="1"/>
</dbReference>
<dbReference type="Proteomes" id="UP000542342">
    <property type="component" value="Unassembled WGS sequence"/>
</dbReference>
<name>A0A7V8VFY8_9BACT</name>
<gene>
    <name evidence="1" type="ORF">H0921_13040</name>
</gene>
<comment type="caution">
    <text evidence="1">The sequence shown here is derived from an EMBL/GenBank/DDBJ whole genome shotgun (WGS) entry which is preliminary data.</text>
</comment>
<evidence type="ECO:0000313" key="2">
    <source>
        <dbReference type="Proteomes" id="UP000542342"/>
    </source>
</evidence>
<dbReference type="InterPro" id="IPR025234">
    <property type="entry name" value="YjzH-like"/>
</dbReference>
<dbReference type="AlphaFoldDB" id="A0A7V8VFY8"/>
<proteinExistence type="predicted"/>
<sequence length="67" mass="7990">MLRYEYKVLTFYPRGLLLGSKLDTDKMEQVLNEWAEEGWRVLSIFTTQQHYSGTRQVVVILERPRSL</sequence>
<organism evidence="1 2">
    <name type="scientific">Thermogemmata fonticola</name>
    <dbReference type="NCBI Taxonomy" id="2755323"/>
    <lineage>
        <taxon>Bacteria</taxon>
        <taxon>Pseudomonadati</taxon>
        <taxon>Planctomycetota</taxon>
        <taxon>Planctomycetia</taxon>
        <taxon>Gemmatales</taxon>
        <taxon>Gemmataceae</taxon>
        <taxon>Thermogemmata</taxon>
    </lineage>
</organism>
<keyword evidence="2" id="KW-1185">Reference proteome</keyword>
<reference evidence="1 2" key="1">
    <citation type="submission" date="2020-07" db="EMBL/GenBank/DDBJ databases">
        <title>Thermogemmata thermophila gen. nov., sp. nov., a novel moderate thermophilic planctomycete from a Kamchatka hot spring.</title>
        <authorList>
            <person name="Elcheninov A.G."/>
            <person name="Podosokorskaya O.A."/>
            <person name="Kovaleva O.L."/>
            <person name="Novikov A."/>
            <person name="Bonch-Osmolovskaya E.A."/>
            <person name="Toshchakov S.V."/>
            <person name="Kublanov I.V."/>
        </authorList>
    </citation>
    <scope>NUCLEOTIDE SEQUENCE [LARGE SCALE GENOMIC DNA]</scope>
    <source>
        <strain evidence="1 2">2918</strain>
    </source>
</reference>
<protein>
    <submittedName>
        <fullName evidence="1">DUF4177 domain-containing protein</fullName>
    </submittedName>
</protein>